<protein>
    <submittedName>
        <fullName evidence="1">Uncharacterized protein</fullName>
    </submittedName>
</protein>
<gene>
    <name evidence="1" type="ORF">OS493_034984</name>
</gene>
<reference evidence="1" key="1">
    <citation type="submission" date="2023-01" db="EMBL/GenBank/DDBJ databases">
        <title>Genome assembly of the deep-sea coral Lophelia pertusa.</title>
        <authorList>
            <person name="Herrera S."/>
            <person name="Cordes E."/>
        </authorList>
    </citation>
    <scope>NUCLEOTIDE SEQUENCE</scope>
    <source>
        <strain evidence="1">USNM1676648</strain>
        <tissue evidence="1">Polyp</tissue>
    </source>
</reference>
<dbReference type="AlphaFoldDB" id="A0A9X0CCD6"/>
<dbReference type="Proteomes" id="UP001163046">
    <property type="component" value="Unassembled WGS sequence"/>
</dbReference>
<proteinExistence type="predicted"/>
<organism evidence="1 2">
    <name type="scientific">Desmophyllum pertusum</name>
    <dbReference type="NCBI Taxonomy" id="174260"/>
    <lineage>
        <taxon>Eukaryota</taxon>
        <taxon>Metazoa</taxon>
        <taxon>Cnidaria</taxon>
        <taxon>Anthozoa</taxon>
        <taxon>Hexacorallia</taxon>
        <taxon>Scleractinia</taxon>
        <taxon>Caryophylliina</taxon>
        <taxon>Caryophylliidae</taxon>
        <taxon>Desmophyllum</taxon>
    </lineage>
</organism>
<dbReference type="EMBL" id="MU827828">
    <property type="protein sequence ID" value="KAJ7321411.1"/>
    <property type="molecule type" value="Genomic_DNA"/>
</dbReference>
<evidence type="ECO:0000313" key="1">
    <source>
        <dbReference type="EMBL" id="KAJ7321411.1"/>
    </source>
</evidence>
<evidence type="ECO:0000313" key="2">
    <source>
        <dbReference type="Proteomes" id="UP001163046"/>
    </source>
</evidence>
<comment type="caution">
    <text evidence="1">The sequence shown here is derived from an EMBL/GenBank/DDBJ whole genome shotgun (WGS) entry which is preliminary data.</text>
</comment>
<sequence length="91" mass="10559">MHPWLRKVCITNHVINNDEMRLDLKFGENCIGYDQYRSTVPAITIKEPSRRELNIVTSYNKLPVPVLMLCYNSSEEVLSTILRQVKRLPVG</sequence>
<accession>A0A9X0CCD6</accession>
<keyword evidence="2" id="KW-1185">Reference proteome</keyword>
<name>A0A9X0CCD6_9CNID</name>